<dbReference type="NCBIfam" id="TIGR01965">
    <property type="entry name" value="VCBS_repeat"/>
    <property type="match status" value="11"/>
</dbReference>
<feature type="domain" description="RapA2 cadherin-like" evidence="7">
    <location>
        <begin position="3319"/>
        <end position="3412"/>
    </location>
</feature>
<feature type="domain" description="RapA2 cadherin-like" evidence="7">
    <location>
        <begin position="3189"/>
        <end position="3282"/>
    </location>
</feature>
<feature type="region of interest" description="Disordered" evidence="4">
    <location>
        <begin position="2407"/>
        <end position="2431"/>
    </location>
</feature>
<dbReference type="SUPFAM" id="SSF49478">
    <property type="entry name" value="Cna protein B-type domain"/>
    <property type="match status" value="1"/>
</dbReference>
<dbReference type="InterPro" id="IPR025592">
    <property type="entry name" value="DUF4347"/>
</dbReference>
<feature type="compositionally biased region" description="Low complexity" evidence="4">
    <location>
        <begin position="1817"/>
        <end position="1829"/>
    </location>
</feature>
<feature type="domain" description="SD-repeat containing protein B" evidence="6">
    <location>
        <begin position="1855"/>
        <end position="1929"/>
    </location>
</feature>
<evidence type="ECO:0000313" key="8">
    <source>
        <dbReference type="EMBL" id="MBM3116849.1"/>
    </source>
</evidence>
<protein>
    <submittedName>
        <fullName evidence="8">VCBS domain-containing protein</fullName>
    </submittedName>
</protein>
<feature type="domain" description="RapA2 cadherin-like" evidence="7">
    <location>
        <begin position="3062"/>
        <end position="3153"/>
    </location>
</feature>
<dbReference type="Pfam" id="PF17210">
    <property type="entry name" value="SdrD_B"/>
    <property type="match status" value="1"/>
</dbReference>
<evidence type="ECO:0000259" key="6">
    <source>
        <dbReference type="Pfam" id="PF17210"/>
    </source>
</evidence>
<dbReference type="InterPro" id="IPR033764">
    <property type="entry name" value="Sdr_B"/>
</dbReference>
<feature type="region of interest" description="Disordered" evidence="4">
    <location>
        <begin position="1817"/>
        <end position="1836"/>
    </location>
</feature>
<dbReference type="Pfam" id="PF17803">
    <property type="entry name" value="Cadherin_4"/>
    <property type="match status" value="10"/>
</dbReference>
<keyword evidence="9" id="KW-1185">Reference proteome</keyword>
<evidence type="ECO:0000256" key="2">
    <source>
        <dbReference type="ARBA" id="ARBA00022525"/>
    </source>
</evidence>
<comment type="caution">
    <text evidence="8">The sequence shown here is derived from an EMBL/GenBank/DDBJ whole genome shotgun (WGS) entry which is preliminary data.</text>
</comment>
<feature type="domain" description="RapA2 cadherin-like" evidence="7">
    <location>
        <begin position="2659"/>
        <end position="2756"/>
    </location>
</feature>
<feature type="region of interest" description="Disordered" evidence="4">
    <location>
        <begin position="3464"/>
        <end position="3489"/>
    </location>
</feature>
<dbReference type="EMBL" id="JAESND010000007">
    <property type="protein sequence ID" value="MBM3116849.1"/>
    <property type="molecule type" value="Genomic_DNA"/>
</dbReference>
<evidence type="ECO:0000256" key="3">
    <source>
        <dbReference type="ARBA" id="ARBA00022729"/>
    </source>
</evidence>
<keyword evidence="3" id="KW-0732">Signal</keyword>
<dbReference type="InterPro" id="IPR010221">
    <property type="entry name" value="VCBS_dom"/>
</dbReference>
<dbReference type="InterPro" id="IPR040853">
    <property type="entry name" value="RapA2_cadherin-like"/>
</dbReference>
<feature type="domain" description="RapA2 cadherin-like" evidence="7">
    <location>
        <begin position="2525"/>
        <end position="2622"/>
    </location>
</feature>
<evidence type="ECO:0000313" key="9">
    <source>
        <dbReference type="Proteomes" id="UP000809431"/>
    </source>
</evidence>
<sequence>MVLEPRILFDGAAAVAVDQQHHAGGDAAAVTRPAAVAEPRDVPASAPSPRNLVVIDARLENRDALLAQLPANSKAIIVNIGDDALAAISQALTSLGKVDSIQIFSHGSSGQFDLGNRVFTNDVVRQSADTLASWRAQLNSGADIQLYGCNIGAGDAGRTLVQLLAKETGADVGASSDDTGNAAAGGNWTLEVRSGDVDKALALSDRALASFSGLLADASPTVGFTSGGTDTLIGDQLTFTLNFTNPSTQEGYAPYIDLFLPKTGKDGDDGVSFVAASYLGQNIQTYVLTFDASGKATHPLAKDNLGQSIVLNAADYGMRAGDQVVVLQVPFSSIGKDQPIVGIQVTAALSNLADTAYDNSGAGGPDLVIKARAGFQYGNDSANNPTVDPSRIEQTLHSFTVHPTLVTLTQSVDMPEGETPTGPNYVHSETVTVRPADGQTLSNVTVTQTVPDQVQVTKIDPGPGGKLTSVTLSNGVKLTDPALIDAAINSDTVFISSYTVSYASLSAPGNIVVQFYVPESDNGGSAVLDANTGSSRTITFGTPQAAGKWQPLDPRDRLASGDPVDFTGSGTGNNASFVAKSITLHKVAAIQVDTGSAGLTPGDTLSYSLQLAISDYFAFGGNILNQGEFKIVDTLADGQTLTGTPTFSYVVDGVTKTVNLIYTSSTDANGVTTITFDIKASLRQARQAGALVGDLAFDDVLQGATGALIAYTAVIAQSYTGNYTQKEINEGDAVGNNASVSATVLLDRLNLSGSAQTDGSSTTVTIPTSTIDIDIDKVNGGAPPANGELRPGDLVTFDLNYDLVTGDYEHLTLTAYLPLPLFDVSTINWSNGSGAGQWELVGGPGGNTNLGPFTVRSGPGNSVIFDFGDYAINAAQGSKIALKFTLRVGDAPFADQRSLAVLAQSNQQTTINHTPLISSDAVTIQSIAEPSLDVRHGVVSSSNGTITGTTGSWGAPGSGGAPFTGRITDLTAVNGDITGIDAGDRLRLATAIENSGGGNAFDVTVRIDIPAGLSFDGGSLAAANLKIYRGDGTQLQLGVDYSVSGNVITFLDAGGQGSLLAGRAGTAADTDGSNIVVISYDVRADAAIAAAATLESAGAVTNYASVNNGKDFAPVDVIDKAGEQVASPSVRVVFGGGSLDNGDSTASHTTGSNLVIGEGMDYDIVVTLPEGGIQNLRVEDLIPPGMRLDTSYNGVGYALITTAAGSAALSADFNGNVTVGSMTGVSGTLGQDGVDARWTFSAATTSADNVVGNNSFVIRIRLIANNVSGNQAGVTHGNDVRVVFSDPDGDTAGGTATDRTIAASGSKPTVTIVEPTLQVSQTTLVTAPAIGVDAGDKVEYVLTISNGTAGSDYDAFDIRLNDVLPPELMNYQLISVSYANGATNNGSVDFEIVNGVLRTVSGANIDIVKGGSITLRFSGIVTSAAASETAFSNTASVSWTSLNGSNNAAADPAGERTGADGTLNSGALNDYTVNSTYTQRIAQALLVSRVGGLGDTAAPSPTDADSENVAVGEIIRYRVVSLVPEGQTDDYSIRVTLDKGLSLVEGDSTVLLAFIANQLGISSDQLNLTTSGTLNLTGNQTHGAAAMIDPQLAGAKPAAVLNGAYIEVTTDAQGRQVITFHLGTLINRDQDADFEGLSLEFNVRVNNVADSSAIAAPLAVQFRDFSGSTSLSPVETLHEKVVEPNFGPLDKTVTAFDPKPGTSTGNATVTLSFTQTGNADAYDVVLTDSYPQGSNATGVRVEINGVQYDINGTAIPPEYGFSATVSGNGVSVHFDKLAAGTSVKFVYQIDLPNATTIASTDARLAWSSLPESFTQWGGSSVGADGSASGERNDSGGVNNYVRVDGAGLGIVSGTLWNDTQSATGSAVPDGPGLAGVTVKLTWAGADGDISTSADNLVFTTTTDASGNYRFGVLPQGTYQIDVDTSTALSTGNFGDLRVRIDNDTSTPLGQIRILLGDAASSQANVGYVEQNDAPVNHLTTTTASGNEDTPIAITGLSVSDVDVDSGVAANSRDMQITLTVVNGTLSLAGTVNGLTINGAGTKTLVLTGHTDVLNAALALLRYQGDLNFNGSDTLTIVTDDLGNFGDANGNGTPGEAADRLTDTDTLAITVIAVNDAPVANNDSAQAVEAGGHDNLKAGVNPSGSLLANDTDVDIATNQDVLRVSSVGTGGAAQTTVADGGSQTIQGLYGKLIVQSDGRYTYVVDNSLPAVQALLPSSPPLTETFDYTIADKAGATSGATLTVSIQGANDAPLAGDDVGEAIEKGGTNNGSGGQDASGNVFVNDTDPDAGDGRSIFALTNMQPDEVTAVADLTLIGNGTSVVVVGKYGTMTLNANGTYTYVIDNANADVQKLNTGDVLVEHFTYLLRDTGGLLNYARLDITIKGANDAPVATDDSNDAQVAATNMPGQELNASGNVINQPSHPDTGSGTGVDSDIDNTRAQLTVSGIRVGAEGDAGSLTAVTAGTTSANGTEIVTTYGSLRIGADGSYVFDVDSSNTELQNLSAGQTKTVVYTYAVRDPGGQTDLAQIVITIHGVNDPPVAQNIGAIAIEAGGEANGTLGINPGGDATASSFDPDGDPITVYGVRTGKEADGLPVIDGSGVGGTGVVGLYGTLTVDANGNYSYVVDNSNPTVQALRGLSNDLVEYFTYTIGDGKGGFDSATIVILIAGKNDNPVGVVDTAEAREAGGVGNNAPGVDPTGNVLGNDTDVDSVSRGETKAVLDVRTGSDAAGGTVGTLGTELRGQFGWLTLKADGSYSYRVDNSMPAVQALLASSTPLVDTFGYTVIDTDGAHGQGSFTTLTIRISGANDAPVAQNDDARAVEAGGVNNNILGVDPTGNVLVNDSDVDTAANGETMTVSGVAFGSRNGTVGVGLAGDYGTLTLGADGNYRYVVDNDNARVQALRLAGQTLTEVFTYTIRDAAGATSTATLTVTIEGRNDNPVALDIGMPTIEAGGTFNNAIGVDAIGNVMSNDSDVDAGDSRVVTNARSLNLSGNLGSSVGSTGPVSVAGQYGTLTISADGSYHYVLNNDLAAVQALKPGDQLNEIFEYQIVDAAGAPATARLLIPIHGAWDAPVGVNDSALGVTDNGESVAINPKGNVLGNDTDVDANDIKLVSGIRVGAEADGGTLDSVDAGVATQIQGLYGTLFINADGSYEYKIDTNNPTLLALKPLQTVRDVFTYQVKDGGSLRDLAQLTLTIIGRNDAPNAENDAAQAIEASGVANGQAGVNPSGNVLGNDTDLEGDKLTVVDIRTGEAGGSGTTGSVGTALKGRYGTLTISADGSWHYEVDNTLPEVEALRVSGQTLEDVFTYTINDIWGADDSAELRITIDGRNDTPVARDDHATAVEAGGVANGSAGVDPSGNVLDNDSDVDSIANGETRQVVRFINDAGSSSDAGTGLNGRYGRLTLNADGSYTYAVDNANAAVQALRASDQPLSDVFVYEMRDAAGATVTARLIVSIQGANDAPVARDDAGLADGDKPSPQGTGNVLPNDSDVDANDALTVVKVRTGTETGQGSDGVVGQALKGRYGTLVLNADGSYRYDIDMSNPEVLAAAGFGPLLHDDFTYTISDQLGATDQATLVIQLVIPAPYVPPPDVNPTGPDGDQYYRPVDELGDRNGQLPDVDPGVFVTPVVRDENMEHLIDSRPLNATSINWLTPEIQSASIGAKLGQVNGQFVTQAVRSSQRLSDLDLAWMTYRHGRTSLSADGLLADPSIYAPLREHLADAPAPQPEVPAAAKTASGFKAQLRQAAQKLHVDQHAKNANKG</sequence>
<gene>
    <name evidence="8" type="ORF">JMJ54_13520</name>
</gene>
<proteinExistence type="predicted"/>
<keyword evidence="2" id="KW-0964">Secreted</keyword>
<feature type="domain" description="RapA2 cadherin-like" evidence="7">
    <location>
        <begin position="2238"/>
        <end position="2339"/>
    </location>
</feature>
<evidence type="ECO:0000256" key="4">
    <source>
        <dbReference type="SAM" id="MobiDB-lite"/>
    </source>
</evidence>
<feature type="domain" description="RapA2 cadherin-like" evidence="7">
    <location>
        <begin position="3451"/>
        <end position="3537"/>
    </location>
</feature>
<evidence type="ECO:0000259" key="5">
    <source>
        <dbReference type="Pfam" id="PF14252"/>
    </source>
</evidence>
<name>A0ABS2BMK1_9NEIS</name>
<dbReference type="Pfam" id="PF14252">
    <property type="entry name" value="DUF4347"/>
    <property type="match status" value="1"/>
</dbReference>
<feature type="domain" description="DUF4347" evidence="5">
    <location>
        <begin position="52"/>
        <end position="215"/>
    </location>
</feature>
<evidence type="ECO:0000259" key="7">
    <source>
        <dbReference type="Pfam" id="PF17803"/>
    </source>
</evidence>
<evidence type="ECO:0000256" key="1">
    <source>
        <dbReference type="ARBA" id="ARBA00004613"/>
    </source>
</evidence>
<feature type="compositionally biased region" description="Polar residues" evidence="4">
    <location>
        <begin position="2407"/>
        <end position="2425"/>
    </location>
</feature>
<organism evidence="8 9">
    <name type="scientific">Jeongeupia naejangsanensis</name>
    <dbReference type="NCBI Taxonomy" id="613195"/>
    <lineage>
        <taxon>Bacteria</taxon>
        <taxon>Pseudomonadati</taxon>
        <taxon>Pseudomonadota</taxon>
        <taxon>Betaproteobacteria</taxon>
        <taxon>Neisseriales</taxon>
        <taxon>Chitinibacteraceae</taxon>
        <taxon>Jeongeupia</taxon>
    </lineage>
</organism>
<feature type="compositionally biased region" description="Basic and acidic residues" evidence="4">
    <location>
        <begin position="3464"/>
        <end position="3475"/>
    </location>
</feature>
<feature type="domain" description="RapA2 cadherin-like" evidence="7">
    <location>
        <begin position="2797"/>
        <end position="2888"/>
    </location>
</feature>
<comment type="subcellular location">
    <subcellularLocation>
        <location evidence="1">Secreted</location>
    </subcellularLocation>
</comment>
<dbReference type="RefSeq" id="WP_203539087.1">
    <property type="nucleotide sequence ID" value="NZ_JAESND010000007.1"/>
</dbReference>
<dbReference type="Proteomes" id="UP000809431">
    <property type="component" value="Unassembled WGS sequence"/>
</dbReference>
<accession>A0ABS2BMK1</accession>
<feature type="domain" description="RapA2 cadherin-like" evidence="7">
    <location>
        <begin position="2925"/>
        <end position="3022"/>
    </location>
</feature>
<dbReference type="InterPro" id="IPR013783">
    <property type="entry name" value="Ig-like_fold"/>
</dbReference>
<feature type="domain" description="RapA2 cadherin-like" evidence="7">
    <location>
        <begin position="2105"/>
        <end position="2201"/>
    </location>
</feature>
<dbReference type="Gene3D" id="2.60.40.10">
    <property type="entry name" value="Immunoglobulins"/>
    <property type="match status" value="9"/>
</dbReference>
<reference evidence="8 9" key="1">
    <citation type="submission" date="2021-01" db="EMBL/GenBank/DDBJ databases">
        <title>Draft Genome Sequence and Polyhydroxyalkanoate Biosynthetic Potential of Jeongeupia naejangsanensis Type Strain DSM 24253.</title>
        <authorList>
            <person name="Turrini P."/>
            <person name="Artuso I."/>
            <person name="Lugli G.A."/>
            <person name="Frangipani E."/>
            <person name="Ventura M."/>
            <person name="Visca P."/>
        </authorList>
    </citation>
    <scope>NUCLEOTIDE SEQUENCE [LARGE SCALE GENOMIC DNA]</scope>
    <source>
        <strain evidence="8 9">DSM 24253</strain>
    </source>
</reference>